<evidence type="ECO:0000259" key="6">
    <source>
        <dbReference type="PROSITE" id="PS50240"/>
    </source>
</evidence>
<keyword evidence="5" id="KW-0732">Signal</keyword>
<dbReference type="PROSITE" id="PS50240">
    <property type="entry name" value="TRYPSIN_DOM"/>
    <property type="match status" value="1"/>
</dbReference>
<protein>
    <submittedName>
        <fullName evidence="8">Peptidase S1 domain-containing protein</fullName>
    </submittedName>
</protein>
<evidence type="ECO:0000256" key="2">
    <source>
        <dbReference type="ARBA" id="ARBA00024195"/>
    </source>
</evidence>
<keyword evidence="4" id="KW-0812">Transmembrane</keyword>
<dbReference type="PROSITE" id="PS00134">
    <property type="entry name" value="TRYPSIN_HIS"/>
    <property type="match status" value="1"/>
</dbReference>
<dbReference type="InterPro" id="IPR001254">
    <property type="entry name" value="Trypsin_dom"/>
</dbReference>
<reference evidence="8" key="1">
    <citation type="submission" date="2022-11" db="UniProtKB">
        <authorList>
            <consortium name="WormBaseParasite"/>
        </authorList>
    </citation>
    <scope>IDENTIFICATION</scope>
</reference>
<dbReference type="SUPFAM" id="SSF50494">
    <property type="entry name" value="Trypsin-like serine proteases"/>
    <property type="match status" value="1"/>
</dbReference>
<sequence>MAAEKLILFFAVIFLLQQNAYGFNGNRIVNGTPTPDGVFEFLPRLSMLHLAKSGGIYLGRCSSTIISPRHVLTAAHCIFAGFPNQATTFGKRINRVPAVLLHYRPKEKVVEDENGKSFLDLQNYAIAPRIYVHPSYIDVAEYVNDIAIIEFPIGTNLNITPITLASDYVEKEGDMAIAAGYGIYKNEPDPVDPNKEITETPIVLQNTTVPVHINFRNIPPTLIVTATYKTYAYSGDSGGPLMVERNGKIYQIGVTSTAFVNHTAKLAFNTYTRVSLQCDWISKMTKGEAKCEPLPRPQPPVNPDKPAQPSKDPNKPSTKLPSNVNGSTTLLPGLSNTEALKQSESSSMGFNLNVLFFVFIGIVFFA</sequence>
<feature type="domain" description="Peptidase S1" evidence="6">
    <location>
        <begin position="28"/>
        <end position="286"/>
    </location>
</feature>
<dbReference type="PRINTS" id="PR00722">
    <property type="entry name" value="CHYMOTRYPSIN"/>
</dbReference>
<dbReference type="GO" id="GO:0006508">
    <property type="term" value="P:proteolysis"/>
    <property type="evidence" value="ECO:0007669"/>
    <property type="project" value="InterPro"/>
</dbReference>
<keyword evidence="4" id="KW-0472">Membrane</keyword>
<dbReference type="InterPro" id="IPR051487">
    <property type="entry name" value="Ser/Thr_Proteases_Immune/Dev"/>
</dbReference>
<evidence type="ECO:0000313" key="8">
    <source>
        <dbReference type="WBParaSite" id="PDA_v2.g15554.t1"/>
    </source>
</evidence>
<dbReference type="InterPro" id="IPR043504">
    <property type="entry name" value="Peptidase_S1_PA_chymotrypsin"/>
</dbReference>
<evidence type="ECO:0000256" key="3">
    <source>
        <dbReference type="SAM" id="MobiDB-lite"/>
    </source>
</evidence>
<feature type="transmembrane region" description="Helical" evidence="4">
    <location>
        <begin position="348"/>
        <end position="365"/>
    </location>
</feature>
<accession>A0A914PBM6</accession>
<dbReference type="InterPro" id="IPR018114">
    <property type="entry name" value="TRYPSIN_HIS"/>
</dbReference>
<feature type="signal peptide" evidence="5">
    <location>
        <begin position="1"/>
        <end position="22"/>
    </location>
</feature>
<evidence type="ECO:0000256" key="5">
    <source>
        <dbReference type="SAM" id="SignalP"/>
    </source>
</evidence>
<keyword evidence="4" id="KW-1133">Transmembrane helix</keyword>
<keyword evidence="7" id="KW-1185">Reference proteome</keyword>
<dbReference type="GO" id="GO:0004252">
    <property type="term" value="F:serine-type endopeptidase activity"/>
    <property type="evidence" value="ECO:0007669"/>
    <property type="project" value="InterPro"/>
</dbReference>
<dbReference type="InterPro" id="IPR009003">
    <property type="entry name" value="Peptidase_S1_PA"/>
</dbReference>
<organism evidence="7 8">
    <name type="scientific">Panagrolaimus davidi</name>
    <dbReference type="NCBI Taxonomy" id="227884"/>
    <lineage>
        <taxon>Eukaryota</taxon>
        <taxon>Metazoa</taxon>
        <taxon>Ecdysozoa</taxon>
        <taxon>Nematoda</taxon>
        <taxon>Chromadorea</taxon>
        <taxon>Rhabditida</taxon>
        <taxon>Tylenchina</taxon>
        <taxon>Panagrolaimomorpha</taxon>
        <taxon>Panagrolaimoidea</taxon>
        <taxon>Panagrolaimidae</taxon>
        <taxon>Panagrolaimus</taxon>
    </lineage>
</organism>
<dbReference type="Pfam" id="PF00089">
    <property type="entry name" value="Trypsin"/>
    <property type="match status" value="1"/>
</dbReference>
<evidence type="ECO:0000256" key="4">
    <source>
        <dbReference type="SAM" id="Phobius"/>
    </source>
</evidence>
<evidence type="ECO:0000256" key="1">
    <source>
        <dbReference type="ARBA" id="ARBA00023157"/>
    </source>
</evidence>
<dbReference type="Gene3D" id="2.40.10.10">
    <property type="entry name" value="Trypsin-like serine proteases"/>
    <property type="match status" value="1"/>
</dbReference>
<dbReference type="WBParaSite" id="PDA_v2.g15554.t1">
    <property type="protein sequence ID" value="PDA_v2.g15554.t1"/>
    <property type="gene ID" value="PDA_v2.g15554"/>
</dbReference>
<feature type="compositionally biased region" description="Polar residues" evidence="3">
    <location>
        <begin position="315"/>
        <end position="331"/>
    </location>
</feature>
<feature type="compositionally biased region" description="Pro residues" evidence="3">
    <location>
        <begin position="294"/>
        <end position="303"/>
    </location>
</feature>
<comment type="similarity">
    <text evidence="2">Belongs to the peptidase S1 family. CLIP subfamily.</text>
</comment>
<name>A0A914PBM6_9BILA</name>
<dbReference type="SMART" id="SM00020">
    <property type="entry name" value="Tryp_SPc"/>
    <property type="match status" value="1"/>
</dbReference>
<dbReference type="PANTHER" id="PTHR24256">
    <property type="entry name" value="TRYPTASE-RELATED"/>
    <property type="match status" value="1"/>
</dbReference>
<dbReference type="AlphaFoldDB" id="A0A914PBM6"/>
<keyword evidence="1" id="KW-1015">Disulfide bond</keyword>
<evidence type="ECO:0000313" key="7">
    <source>
        <dbReference type="Proteomes" id="UP000887578"/>
    </source>
</evidence>
<feature type="region of interest" description="Disordered" evidence="3">
    <location>
        <begin position="289"/>
        <end position="331"/>
    </location>
</feature>
<dbReference type="Proteomes" id="UP000887578">
    <property type="component" value="Unplaced"/>
</dbReference>
<feature type="chain" id="PRO_5038068947" evidence="5">
    <location>
        <begin position="23"/>
        <end position="366"/>
    </location>
</feature>
<dbReference type="InterPro" id="IPR001314">
    <property type="entry name" value="Peptidase_S1A"/>
</dbReference>
<proteinExistence type="inferred from homology"/>